<name>A0AAN0T8X7_HEYCO</name>
<dbReference type="Proteomes" id="UP000032024">
    <property type="component" value="Chromosome"/>
</dbReference>
<organism evidence="1 2">
    <name type="scientific">Heyndrickxia coagulans</name>
    <name type="common">Weizmannia coagulans</name>
    <dbReference type="NCBI Taxonomy" id="1398"/>
    <lineage>
        <taxon>Bacteria</taxon>
        <taxon>Bacillati</taxon>
        <taxon>Bacillota</taxon>
        <taxon>Bacilli</taxon>
        <taxon>Bacillales</taxon>
        <taxon>Bacillaceae</taxon>
        <taxon>Heyndrickxia</taxon>
    </lineage>
</organism>
<dbReference type="AlphaFoldDB" id="A0AAN0T8X7"/>
<evidence type="ECO:0000313" key="1">
    <source>
        <dbReference type="EMBL" id="AJO24084.1"/>
    </source>
</evidence>
<reference evidence="2" key="1">
    <citation type="submission" date="2015-01" db="EMBL/GenBank/DDBJ databases">
        <title>Comparative genome analysis of Bacillus coagulans HM-08, Clostridium butyricum HM-68, Bacillus subtilis HM-66 and Bacillus paralicheniformis BL-09.</title>
        <authorList>
            <person name="Zhang H."/>
        </authorList>
    </citation>
    <scope>NUCLEOTIDE SEQUENCE [LARGE SCALE GENOMIC DNA]</scope>
    <source>
        <strain evidence="2">HM-08</strain>
    </source>
</reference>
<evidence type="ECO:0008006" key="3">
    <source>
        <dbReference type="Google" id="ProtNLM"/>
    </source>
</evidence>
<keyword evidence="2" id="KW-1185">Reference proteome</keyword>
<dbReference type="RefSeq" id="WP_225620967.1">
    <property type="nucleotide sequence ID" value="NZ_CP010525.1"/>
</dbReference>
<gene>
    <name evidence="1" type="ORF">SB48_HM08orf05263</name>
</gene>
<proteinExistence type="predicted"/>
<sequence>MERNPLIVNDSGAYGGGLYGNVKVNGEAEIVDALDCLNLSIRGTSKVSGNTTAKTISVFGEGIFAGSVEAEKLKVSGSCRIERDAEIKTSLVRGEMEIGGRFSTEKAEIKGSLDVKEDVEAEAFILKGKFLVGGLLNAEEIEIALKYSNSRAGEIGGKKIDVRMQGGLPGMFGKKRHLLHADIIEGDQIYLEYTEAGTVRGENIEIGPGCKIGLVEYTGTLNISNEAVVEKTKNRSPFLNWELNLLPFLSPAA</sequence>
<dbReference type="EMBL" id="CP010525">
    <property type="protein sequence ID" value="AJO24084.1"/>
    <property type="molecule type" value="Genomic_DNA"/>
</dbReference>
<protein>
    <recommendedName>
        <fullName evidence="3">Polymer-forming cytoskeletal protein</fullName>
    </recommendedName>
</protein>
<accession>A0AAN0T8X7</accession>
<evidence type="ECO:0000313" key="2">
    <source>
        <dbReference type="Proteomes" id="UP000032024"/>
    </source>
</evidence>